<proteinExistence type="predicted"/>
<evidence type="ECO:0000256" key="1">
    <source>
        <dbReference type="SAM" id="Phobius"/>
    </source>
</evidence>
<feature type="transmembrane region" description="Helical" evidence="1">
    <location>
        <begin position="89"/>
        <end position="108"/>
    </location>
</feature>
<reference evidence="3 4" key="1">
    <citation type="submission" date="2019-06" db="EMBL/GenBank/DDBJ databases">
        <title>Sequencing the genomes of 1000 actinobacteria strains.</title>
        <authorList>
            <person name="Klenk H.-P."/>
        </authorList>
    </citation>
    <scope>NUCLEOTIDE SEQUENCE [LARGE SCALE GENOMIC DNA]</scope>
    <source>
        <strain evidence="3 4">DSM 20169</strain>
    </source>
</reference>
<gene>
    <name evidence="3" type="ORF">FB560_0671</name>
</gene>
<feature type="transmembrane region" description="Helical" evidence="1">
    <location>
        <begin position="64"/>
        <end position="82"/>
    </location>
</feature>
<feature type="transmembrane region" description="Helical" evidence="1">
    <location>
        <begin position="120"/>
        <end position="141"/>
    </location>
</feature>
<keyword evidence="4" id="KW-1185">Reference proteome</keyword>
<feature type="domain" description="VanZ-like" evidence="2">
    <location>
        <begin position="54"/>
        <end position="134"/>
    </location>
</feature>
<evidence type="ECO:0000313" key="3">
    <source>
        <dbReference type="EMBL" id="TQL85074.1"/>
    </source>
</evidence>
<dbReference type="InterPro" id="IPR006976">
    <property type="entry name" value="VanZ-like"/>
</dbReference>
<keyword evidence="1" id="KW-1133">Transmembrane helix</keyword>
<feature type="transmembrane region" description="Helical" evidence="1">
    <location>
        <begin position="12"/>
        <end position="32"/>
    </location>
</feature>
<protein>
    <submittedName>
        <fullName evidence="3">VanZ like protein</fullName>
    </submittedName>
</protein>
<sequence length="160" mass="16864">MLPAPLRRTRGWALALGIPFFAGLAILTLTPARVEKSMPNYLDLVLGAAHRMGWSSLDFTRLEIIANVLVFVPVGILAFLFMPRTIWPLALLVGPAISAAIEIAQRVALPHRAATLSDLVANSAGATAGVALALACTLLFAPRPSAPRAAQHPSPTLEAS</sequence>
<dbReference type="Pfam" id="PF04892">
    <property type="entry name" value="VanZ"/>
    <property type="match status" value="1"/>
</dbReference>
<dbReference type="Proteomes" id="UP000317209">
    <property type="component" value="Unassembled WGS sequence"/>
</dbReference>
<keyword evidence="1" id="KW-0472">Membrane</keyword>
<comment type="caution">
    <text evidence="3">The sequence shown here is derived from an EMBL/GenBank/DDBJ whole genome shotgun (WGS) entry which is preliminary data.</text>
</comment>
<evidence type="ECO:0000313" key="4">
    <source>
        <dbReference type="Proteomes" id="UP000317209"/>
    </source>
</evidence>
<dbReference type="AlphaFoldDB" id="A0A543BJS0"/>
<evidence type="ECO:0000259" key="2">
    <source>
        <dbReference type="Pfam" id="PF04892"/>
    </source>
</evidence>
<keyword evidence="1" id="KW-0812">Transmembrane</keyword>
<name>A0A543BJS0_9MICO</name>
<accession>A0A543BJS0</accession>
<dbReference type="EMBL" id="VFOX01000001">
    <property type="protein sequence ID" value="TQL85074.1"/>
    <property type="molecule type" value="Genomic_DNA"/>
</dbReference>
<organism evidence="3 4">
    <name type="scientific">Microbacterium saperdae</name>
    <dbReference type="NCBI Taxonomy" id="69368"/>
    <lineage>
        <taxon>Bacteria</taxon>
        <taxon>Bacillati</taxon>
        <taxon>Actinomycetota</taxon>
        <taxon>Actinomycetes</taxon>
        <taxon>Micrococcales</taxon>
        <taxon>Microbacteriaceae</taxon>
        <taxon>Microbacterium</taxon>
    </lineage>
</organism>